<evidence type="ECO:0000259" key="1">
    <source>
        <dbReference type="Pfam" id="PF13304"/>
    </source>
</evidence>
<dbReference type="InterPro" id="IPR003959">
    <property type="entry name" value="ATPase_AAA_core"/>
</dbReference>
<name>A0ABM7YJ19_9BURK</name>
<keyword evidence="3" id="KW-1185">Reference proteome</keyword>
<dbReference type="EMBL" id="AP025730">
    <property type="protein sequence ID" value="BDI04273.1"/>
    <property type="molecule type" value="Genomic_DNA"/>
</dbReference>
<dbReference type="RefSeq" id="WP_251972409.1">
    <property type="nucleotide sequence ID" value="NZ_AP025730.1"/>
</dbReference>
<evidence type="ECO:0000313" key="2">
    <source>
        <dbReference type="EMBL" id="BDI04273.1"/>
    </source>
</evidence>
<protein>
    <recommendedName>
        <fullName evidence="1">ATPase AAA-type core domain-containing protein</fullName>
    </recommendedName>
</protein>
<dbReference type="PANTHER" id="PTHR32182">
    <property type="entry name" value="DNA REPLICATION AND REPAIR PROTEIN RECF"/>
    <property type="match status" value="1"/>
</dbReference>
<dbReference type="InterPro" id="IPR027417">
    <property type="entry name" value="P-loop_NTPase"/>
</dbReference>
<dbReference type="Pfam" id="PF13304">
    <property type="entry name" value="AAA_21"/>
    <property type="match status" value="1"/>
</dbReference>
<dbReference type="Gene3D" id="3.40.50.300">
    <property type="entry name" value="P-loop containing nucleotide triphosphate hydrolases"/>
    <property type="match status" value="2"/>
</dbReference>
<dbReference type="PANTHER" id="PTHR32182:SF23">
    <property type="entry name" value="ATP BINDING PROTEIN"/>
    <property type="match status" value="1"/>
</dbReference>
<dbReference type="SUPFAM" id="SSF52540">
    <property type="entry name" value="P-loop containing nucleoside triphosphate hydrolases"/>
    <property type="match status" value="1"/>
</dbReference>
<sequence>MRLAHLALQDFRAIGARREFNLAPQFNVVIGPPGAGKSSVLAALASAAAAVWLGLPRGADLRPLGDADTAAAGGTRSRAARPVIEVHGELLGGPLLAWSRQAGAPATGTRGAPDGLAELRNRVRGVFGTRAAGAAGAAGAAEAEPTLPLIVGYGSERFSPVAARSRAKPTVAPSTAAERFRPAPDALDARLDAAALAPWVLALRPARATAAAKAVAAGVDAAVLAALQLTRPDITGLKRDHRRSELLIERSSGTPLAFAGLGHGSLALAALVADLAQRALALNPSLGPSALAGTPGLVLIDELELHLHPRAQRGVADLLRAHFPALQFVAASDSPFIVQSLRGGHELMMLAGQPTAELGNLSIEEIASGLMGVDQPATGARYGAMRGAAREYLATLERAKAAPAERLAAYEEALQSQLAPFADNPAFQAFLEMKRVARLGR</sequence>
<proteinExistence type="predicted"/>
<feature type="domain" description="ATPase AAA-type core" evidence="1">
    <location>
        <begin position="219"/>
        <end position="338"/>
    </location>
</feature>
<reference evidence="2" key="1">
    <citation type="submission" date="2022-04" db="EMBL/GenBank/DDBJ databases">
        <title>Whole genome sequence of Sphaerotilus sp. FB-5.</title>
        <authorList>
            <person name="Takeda M."/>
            <person name="Narihara S."/>
            <person name="Akimoto M."/>
            <person name="Akimoto R."/>
            <person name="Nishiyashiki S."/>
            <person name="Murakami T."/>
        </authorList>
    </citation>
    <scope>NUCLEOTIDE SEQUENCE</scope>
    <source>
        <strain evidence="2">FB-5</strain>
    </source>
</reference>
<dbReference type="Proteomes" id="UP001057498">
    <property type="component" value="Chromosome"/>
</dbReference>
<accession>A0ABM7YJ19</accession>
<gene>
    <name evidence="2" type="ORF">CATMQ487_12430</name>
</gene>
<organism evidence="2 3">
    <name type="scientific">Sphaerotilus microaerophilus</name>
    <dbReference type="NCBI Taxonomy" id="2914710"/>
    <lineage>
        <taxon>Bacteria</taxon>
        <taxon>Pseudomonadati</taxon>
        <taxon>Pseudomonadota</taxon>
        <taxon>Betaproteobacteria</taxon>
        <taxon>Burkholderiales</taxon>
        <taxon>Sphaerotilaceae</taxon>
        <taxon>Sphaerotilus</taxon>
    </lineage>
</organism>
<evidence type="ECO:0000313" key="3">
    <source>
        <dbReference type="Proteomes" id="UP001057498"/>
    </source>
</evidence>